<accession>A0A2M9EXS6</accession>
<reference evidence="2 3" key="1">
    <citation type="submission" date="2017-10" db="EMBL/GenBank/DDBJ databases">
        <title>Draft genome of Chryseomicrobium casticus sp. nov.</title>
        <authorList>
            <person name="Chakraborty R."/>
            <person name="Saha T."/>
        </authorList>
    </citation>
    <scope>NUCLEOTIDE SEQUENCE [LARGE SCALE GENOMIC DNA]</scope>
    <source>
        <strain evidence="2 3">ET03</strain>
    </source>
</reference>
<keyword evidence="1" id="KW-1133">Transmembrane helix</keyword>
<dbReference type="AlphaFoldDB" id="A0A2M9EXS6"/>
<proteinExistence type="predicted"/>
<evidence type="ECO:0008006" key="4">
    <source>
        <dbReference type="Google" id="ProtNLM"/>
    </source>
</evidence>
<keyword evidence="1" id="KW-0472">Membrane</keyword>
<protein>
    <recommendedName>
        <fullName evidence="4">ABC transporter permease</fullName>
    </recommendedName>
</protein>
<feature type="transmembrane region" description="Helical" evidence="1">
    <location>
        <begin position="291"/>
        <end position="317"/>
    </location>
</feature>
<dbReference type="EMBL" id="PCGR01000004">
    <property type="protein sequence ID" value="PJK16015.1"/>
    <property type="molecule type" value="Genomic_DNA"/>
</dbReference>
<feature type="transmembrane region" description="Helical" evidence="1">
    <location>
        <begin position="193"/>
        <end position="213"/>
    </location>
</feature>
<sequence>MRITWYEMKKALTSPIVLILFVAFLGFNGFQILSQSHAKEEINAVNDLIATYGRTITDESLSKLLNDLNEDAEQLGGQDGAESFLNELTYERYEAFSQTEKEQVDRLELFYTYYIKGRDVEERYKGIHMDELRSEFLVSVKESSRFEKFMSQEFTNWEERYEEIVATEEYKEWFFLGEYKMHSEMYRSLLKNAALQSVILIVLMTALVTNYEVEQRTQLLLYTTQKGRFLMRNKFAASLLLATLTFFMLLIPSFILYFTIYDFSEVWQTVVSSGLNWEYKLPYITWWELEVWQFFLLAIAVEWGVVILIAVLGFFLSLWIKNTYFTWILSMAVLIGLFLLPSVFNAYPALQFVTLLNVTTLLLNPHMYFSGGITLTRVQYFEVWSLLIGFAVATILSILSYRRFMKKDVV</sequence>
<evidence type="ECO:0000256" key="1">
    <source>
        <dbReference type="SAM" id="Phobius"/>
    </source>
</evidence>
<dbReference type="Proteomes" id="UP000228680">
    <property type="component" value="Unassembled WGS sequence"/>
</dbReference>
<gene>
    <name evidence="2" type="ORF">CQS04_12335</name>
</gene>
<feature type="transmembrane region" description="Helical" evidence="1">
    <location>
        <begin position="234"/>
        <end position="260"/>
    </location>
</feature>
<evidence type="ECO:0000313" key="3">
    <source>
        <dbReference type="Proteomes" id="UP000228680"/>
    </source>
</evidence>
<dbReference type="OrthoDB" id="2060782at2"/>
<name>A0A2M9EXS6_9BACL</name>
<organism evidence="2 3">
    <name type="scientific">Chryseomicrobium excrementi</name>
    <dbReference type="NCBI Taxonomy" id="2041346"/>
    <lineage>
        <taxon>Bacteria</taxon>
        <taxon>Bacillati</taxon>
        <taxon>Bacillota</taxon>
        <taxon>Bacilli</taxon>
        <taxon>Bacillales</taxon>
        <taxon>Caryophanaceae</taxon>
        <taxon>Chryseomicrobium</taxon>
    </lineage>
</organism>
<feature type="transmembrane region" description="Helical" evidence="1">
    <location>
        <begin position="381"/>
        <end position="401"/>
    </location>
</feature>
<dbReference type="RefSeq" id="WP_100354420.1">
    <property type="nucleotide sequence ID" value="NZ_PCGR01000004.1"/>
</dbReference>
<comment type="caution">
    <text evidence="2">The sequence shown here is derived from an EMBL/GenBank/DDBJ whole genome shotgun (WGS) entry which is preliminary data.</text>
</comment>
<evidence type="ECO:0000313" key="2">
    <source>
        <dbReference type="EMBL" id="PJK16015.1"/>
    </source>
</evidence>
<feature type="transmembrane region" description="Helical" evidence="1">
    <location>
        <begin position="324"/>
        <end position="344"/>
    </location>
</feature>
<keyword evidence="3" id="KW-1185">Reference proteome</keyword>
<keyword evidence="1" id="KW-0812">Transmembrane</keyword>